<dbReference type="EMBL" id="CBVR010000028">
    <property type="protein sequence ID" value="CDK35783.1"/>
    <property type="molecule type" value="Genomic_DNA"/>
</dbReference>
<accession>V6DQ42</accession>
<dbReference type="CDD" id="cd07516">
    <property type="entry name" value="HAD_Pase"/>
    <property type="match status" value="1"/>
</dbReference>
<dbReference type="SUPFAM" id="SSF56784">
    <property type="entry name" value="HAD-like"/>
    <property type="match status" value="1"/>
</dbReference>
<sequence>MLLFLLQVKIKIKDVNNLERKLIAIDLDGTTLNNESKISSYTKEVLQKAAQAGHIVSIVTGRPNRISENFYDELNIPTPMINFNGALGHIPHKNWDKEYIETFSKDIALDLVAEKEKLGIKIVAAESKNYALADQPNNIIPDFFPATLKANEVLNAINLQKDPSAMTILVDEHKLPNIVETLKANFGDKITVGVWGGKNPILELSPKGVNKAKGVDFLAKTYNIDKKNIIAFGDEHNDASMIDYAGWGVVMQNGTDKLKSLANDITEYDNDHDGLARYLENYLKLA</sequence>
<proteinExistence type="predicted"/>
<dbReference type="PANTHER" id="PTHR10000">
    <property type="entry name" value="PHOSPHOSERINE PHOSPHATASE"/>
    <property type="match status" value="1"/>
</dbReference>
<dbReference type="NCBIfam" id="TIGR00099">
    <property type="entry name" value="Cof-subfamily"/>
    <property type="match status" value="1"/>
</dbReference>
<dbReference type="SFLD" id="SFLDS00003">
    <property type="entry name" value="Haloacid_Dehalogenase"/>
    <property type="match status" value="1"/>
</dbReference>
<reference evidence="1" key="1">
    <citation type="submission" date="2013-10" db="EMBL/GenBank/DDBJ databases">
        <authorList>
            <person name="Crossman L."/>
        </authorList>
    </citation>
    <scope>NUCLEOTIDE SEQUENCE</scope>
</reference>
<dbReference type="GO" id="GO:0000287">
    <property type="term" value="F:magnesium ion binding"/>
    <property type="evidence" value="ECO:0007669"/>
    <property type="project" value="TreeGrafter"/>
</dbReference>
<reference evidence="1" key="2">
    <citation type="journal article" date="2014" name="Genome Announc.">
        <title>Draft Genome Sequence of a Novel Lactobacillus salivarius Strain Isolated from Piglet.</title>
        <authorList>
            <person name="Mackenzie D.A."/>
            <person name="McLay K."/>
            <person name="Roos S."/>
            <person name="Walter J."/>
            <person name="Swarbreck D."/>
            <person name="Drou N."/>
            <person name="Crossman L.C."/>
            <person name="Juge N."/>
        </authorList>
    </citation>
    <scope>NUCLEOTIDE SEQUENCE [LARGE SCALE GENOMIC DNA]</scope>
    <source>
        <strain>cp400</strain>
    </source>
</reference>
<dbReference type="GO" id="GO:0016791">
    <property type="term" value="F:phosphatase activity"/>
    <property type="evidence" value="ECO:0007669"/>
    <property type="project" value="UniProtKB-ARBA"/>
</dbReference>
<comment type="caution">
    <text evidence="1">The sequence shown here is derived from an EMBL/GenBank/DDBJ whole genome shotgun (WGS) entry which is preliminary data.</text>
</comment>
<protein>
    <submittedName>
        <fullName evidence="1">Hydrolase, HAD superfamily</fullName>
    </submittedName>
</protein>
<dbReference type="GO" id="GO:0005829">
    <property type="term" value="C:cytosol"/>
    <property type="evidence" value="ECO:0007669"/>
    <property type="project" value="TreeGrafter"/>
</dbReference>
<dbReference type="NCBIfam" id="TIGR01484">
    <property type="entry name" value="HAD-SF-IIB"/>
    <property type="match status" value="1"/>
</dbReference>
<keyword evidence="1" id="KW-0378">Hydrolase</keyword>
<dbReference type="SFLD" id="SFLDG01140">
    <property type="entry name" value="C2.B:_Phosphomannomutase_and_P"/>
    <property type="match status" value="1"/>
</dbReference>
<name>V6DQ42_9LACO</name>
<dbReference type="PANTHER" id="PTHR10000:SF23">
    <property type="entry name" value="5-AMINO-6-(5-PHOSPHO-D-RIBITYLAMINO)URACIL PHOSPHATASE YITU"/>
    <property type="match status" value="1"/>
</dbReference>
<organism evidence="1">
    <name type="scientific">Ligilactobacillus salivarius cp400</name>
    <dbReference type="NCBI Taxonomy" id="1273133"/>
    <lineage>
        <taxon>Bacteria</taxon>
        <taxon>Bacillati</taxon>
        <taxon>Bacillota</taxon>
        <taxon>Bacilli</taxon>
        <taxon>Lactobacillales</taxon>
        <taxon>Lactobacillaceae</taxon>
        <taxon>Ligilactobacillus</taxon>
    </lineage>
</organism>
<gene>
    <name evidence="1" type="ORF">LSCP400_15981</name>
</gene>
<evidence type="ECO:0000313" key="1">
    <source>
        <dbReference type="EMBL" id="CDK35783.1"/>
    </source>
</evidence>
<dbReference type="Gene3D" id="3.40.50.1000">
    <property type="entry name" value="HAD superfamily/HAD-like"/>
    <property type="match status" value="1"/>
</dbReference>
<dbReference type="AlphaFoldDB" id="V6DQ42"/>
<dbReference type="Pfam" id="PF08282">
    <property type="entry name" value="Hydrolase_3"/>
    <property type="match status" value="1"/>
</dbReference>
<dbReference type="Gene3D" id="3.30.1240.10">
    <property type="match status" value="1"/>
</dbReference>
<dbReference type="InterPro" id="IPR000150">
    <property type="entry name" value="Cof"/>
</dbReference>
<dbReference type="InterPro" id="IPR006379">
    <property type="entry name" value="HAD-SF_hydro_IIB"/>
</dbReference>
<dbReference type="InterPro" id="IPR023214">
    <property type="entry name" value="HAD_sf"/>
</dbReference>
<dbReference type="InterPro" id="IPR036412">
    <property type="entry name" value="HAD-like_sf"/>
</dbReference>